<dbReference type="InterPro" id="IPR006626">
    <property type="entry name" value="PbH1"/>
</dbReference>
<organism evidence="5 6">
    <name type="scientific">Methanosarcina vacuolata Z-761</name>
    <dbReference type="NCBI Taxonomy" id="1434123"/>
    <lineage>
        <taxon>Archaea</taxon>
        <taxon>Methanobacteriati</taxon>
        <taxon>Methanobacteriota</taxon>
        <taxon>Stenosarchaea group</taxon>
        <taxon>Methanomicrobia</taxon>
        <taxon>Methanosarcinales</taxon>
        <taxon>Methanosarcinaceae</taxon>
        <taxon>Methanosarcina</taxon>
    </lineage>
</organism>
<dbReference type="EMBL" id="CP009520">
    <property type="protein sequence ID" value="AKB42652.1"/>
    <property type="molecule type" value="Genomic_DNA"/>
</dbReference>
<feature type="domain" description="Disaggregatase-related" evidence="3">
    <location>
        <begin position="277"/>
        <end position="461"/>
    </location>
</feature>
<dbReference type="Proteomes" id="UP000033096">
    <property type="component" value="Chromosome"/>
</dbReference>
<dbReference type="InterPro" id="IPR011050">
    <property type="entry name" value="Pectin_lyase_fold/virulence"/>
</dbReference>
<evidence type="ECO:0000313" key="6">
    <source>
        <dbReference type="Proteomes" id="UP000033096"/>
    </source>
</evidence>
<evidence type="ECO:0000313" key="5">
    <source>
        <dbReference type="EMBL" id="AKB42652.1"/>
    </source>
</evidence>
<reference evidence="5 6" key="1">
    <citation type="submission" date="2014-07" db="EMBL/GenBank/DDBJ databases">
        <title>Methanogenic archaea and the global carbon cycle.</title>
        <authorList>
            <person name="Henriksen J.R."/>
            <person name="Luke J."/>
            <person name="Reinhart S."/>
            <person name="Benedict M.N."/>
            <person name="Youngblut N.D."/>
            <person name="Metcalf M.E."/>
            <person name="Whitaker R.J."/>
            <person name="Metcalf W.W."/>
        </authorList>
    </citation>
    <scope>NUCLEOTIDE SEQUENCE [LARGE SCALE GENOMIC DNA]</scope>
    <source>
        <strain evidence="5 6">Z-761</strain>
    </source>
</reference>
<dbReference type="GeneID" id="24808747"/>
<dbReference type="RefSeq" id="WP_048117409.1">
    <property type="nucleotide sequence ID" value="NZ_CP009520.1"/>
</dbReference>
<dbReference type="Pfam" id="PF08480">
    <property type="entry name" value="Disaggr_assoc"/>
    <property type="match status" value="1"/>
</dbReference>
<dbReference type="InterPro" id="IPR039448">
    <property type="entry name" value="Beta_helix"/>
</dbReference>
<keyword evidence="1" id="KW-0677">Repeat</keyword>
<gene>
    <name evidence="5" type="ORF">MSVAZ_0383</name>
</gene>
<keyword evidence="2" id="KW-0472">Membrane</keyword>
<dbReference type="Pfam" id="PF13229">
    <property type="entry name" value="Beta_helix"/>
    <property type="match status" value="1"/>
</dbReference>
<keyword evidence="6" id="KW-1185">Reference proteome</keyword>
<proteinExistence type="predicted"/>
<dbReference type="InterPro" id="IPR051550">
    <property type="entry name" value="SCF-Subunits/Alg-Epimerases"/>
</dbReference>
<dbReference type="InterPro" id="IPR013687">
    <property type="entry name" value="Disaggr-rel"/>
</dbReference>
<accession>A0A0E3Q0K0</accession>
<feature type="transmembrane region" description="Helical" evidence="2">
    <location>
        <begin position="16"/>
        <end position="37"/>
    </location>
</feature>
<dbReference type="HOGENOM" id="CLU_012607_1_0_2"/>
<name>A0A0E3Q0K0_9EURY</name>
<dbReference type="PANTHER" id="PTHR22990:SF15">
    <property type="entry name" value="F-BOX ONLY PROTEIN 10"/>
    <property type="match status" value="1"/>
</dbReference>
<dbReference type="AlphaFoldDB" id="A0A0E3Q0K0"/>
<dbReference type="Gene3D" id="2.160.20.10">
    <property type="entry name" value="Single-stranded right-handed beta-helix, Pectin lyase-like"/>
    <property type="match status" value="1"/>
</dbReference>
<keyword evidence="2" id="KW-0812">Transmembrane</keyword>
<dbReference type="FunFam" id="2.160.20.10:FF:000069">
    <property type="entry name" value="Uncharacterized protein"/>
    <property type="match status" value="1"/>
</dbReference>
<sequence length="489" mass="54653">MDEKYLTYLKQNRKKIGLSIVIFIFLVALGIFIFSTMESNIPPKSSNNTVYVAGDGSGNFTCDGIDDQVEINQALEYVAKNSQFSTVHLKGPNTYVISDSILIGNNTILEGDDTAVVKLQDNANWPVGNPMITQMGSHGVYGVTIKGFEIDGNHDKNEDRQRGQGYYNMIKFLDAKNVDVNDMYMHDGHGDGLRVERGANITYYNNRVYKLGHDGLFAIDCLNVEAWNNRITCRTNSGLRVWNSNHVKFHDNVIDSFYHWSAGGSGIQIEKTTGIVNDVEVYNNTINNTYGPGIWLIGYGETYPEEEAQNVHIYKNTLYNTGTNPSIDWVGGVVTSGFYDTLIERNVFDGVYHAAIVQMYPPSSEDTDNSVDLSPQGTGYKTIVRNNIIIDTQKRKKDPDGTGYAVINYLPETHSFVLENNCLYNNTGGNYKNASSTTDIYVNPLFVNHNKHDYHLKSNSPCIGAGYVPSNSSKELDENENKINIGRYD</sequence>
<feature type="domain" description="Right handed beta helix" evidence="4">
    <location>
        <begin position="100"/>
        <end position="254"/>
    </location>
</feature>
<evidence type="ECO:0000256" key="2">
    <source>
        <dbReference type="SAM" id="Phobius"/>
    </source>
</evidence>
<keyword evidence="2" id="KW-1133">Transmembrane helix</keyword>
<dbReference type="KEGG" id="mvc:MSVAZ_0383"/>
<evidence type="ECO:0000259" key="3">
    <source>
        <dbReference type="Pfam" id="PF08480"/>
    </source>
</evidence>
<evidence type="ECO:0000256" key="1">
    <source>
        <dbReference type="ARBA" id="ARBA00022737"/>
    </source>
</evidence>
<dbReference type="PATRIC" id="fig|1434123.4.peg.403"/>
<dbReference type="SMART" id="SM00710">
    <property type="entry name" value="PbH1"/>
    <property type="match status" value="8"/>
</dbReference>
<protein>
    <submittedName>
        <fullName evidence="5">Uncharacterized protein</fullName>
    </submittedName>
</protein>
<dbReference type="SUPFAM" id="SSF51126">
    <property type="entry name" value="Pectin lyase-like"/>
    <property type="match status" value="1"/>
</dbReference>
<dbReference type="PANTHER" id="PTHR22990">
    <property type="entry name" value="F-BOX ONLY PROTEIN"/>
    <property type="match status" value="1"/>
</dbReference>
<dbReference type="InterPro" id="IPR012334">
    <property type="entry name" value="Pectin_lyas_fold"/>
</dbReference>
<evidence type="ECO:0000259" key="4">
    <source>
        <dbReference type="Pfam" id="PF13229"/>
    </source>
</evidence>